<reference evidence="1 2" key="1">
    <citation type="journal article" date="2021" name="Commun. Biol.">
        <title>The genome of Shorea leprosula (Dipterocarpaceae) highlights the ecological relevance of drought in aseasonal tropical rainforests.</title>
        <authorList>
            <person name="Ng K.K.S."/>
            <person name="Kobayashi M.J."/>
            <person name="Fawcett J.A."/>
            <person name="Hatakeyama M."/>
            <person name="Paape T."/>
            <person name="Ng C.H."/>
            <person name="Ang C.C."/>
            <person name="Tnah L.H."/>
            <person name="Lee C.T."/>
            <person name="Nishiyama T."/>
            <person name="Sese J."/>
            <person name="O'Brien M.J."/>
            <person name="Copetti D."/>
            <person name="Mohd Noor M.I."/>
            <person name="Ong R.C."/>
            <person name="Putra M."/>
            <person name="Sireger I.Z."/>
            <person name="Indrioko S."/>
            <person name="Kosugi Y."/>
            <person name="Izuno A."/>
            <person name="Isagi Y."/>
            <person name="Lee S.L."/>
            <person name="Shimizu K.K."/>
        </authorList>
    </citation>
    <scope>NUCLEOTIDE SEQUENCE [LARGE SCALE GENOMIC DNA]</scope>
    <source>
        <strain evidence="1">214</strain>
    </source>
</reference>
<proteinExistence type="predicted"/>
<name>A0AAV5LCP3_9ROSI</name>
<evidence type="ECO:0000313" key="1">
    <source>
        <dbReference type="EMBL" id="GKV34661.1"/>
    </source>
</evidence>
<keyword evidence="2" id="KW-1185">Reference proteome</keyword>
<sequence>MLSTAIFEAAQARIFEPRFTSCKIISTTVVVFPVPGGSCSKNTSFDDRAFEMASFLNKKVQETELS</sequence>
<gene>
    <name evidence="1" type="ORF">SLEP1_g43018</name>
</gene>
<dbReference type="AlphaFoldDB" id="A0AAV5LCP3"/>
<protein>
    <submittedName>
        <fullName evidence="1">Uncharacterized protein</fullName>
    </submittedName>
</protein>
<dbReference type="EMBL" id="BPVZ01000106">
    <property type="protein sequence ID" value="GKV34661.1"/>
    <property type="molecule type" value="Genomic_DNA"/>
</dbReference>
<organism evidence="1 2">
    <name type="scientific">Rubroshorea leprosula</name>
    <dbReference type="NCBI Taxonomy" id="152421"/>
    <lineage>
        <taxon>Eukaryota</taxon>
        <taxon>Viridiplantae</taxon>
        <taxon>Streptophyta</taxon>
        <taxon>Embryophyta</taxon>
        <taxon>Tracheophyta</taxon>
        <taxon>Spermatophyta</taxon>
        <taxon>Magnoliopsida</taxon>
        <taxon>eudicotyledons</taxon>
        <taxon>Gunneridae</taxon>
        <taxon>Pentapetalae</taxon>
        <taxon>rosids</taxon>
        <taxon>malvids</taxon>
        <taxon>Malvales</taxon>
        <taxon>Dipterocarpaceae</taxon>
        <taxon>Rubroshorea</taxon>
    </lineage>
</organism>
<comment type="caution">
    <text evidence="1">The sequence shown here is derived from an EMBL/GenBank/DDBJ whole genome shotgun (WGS) entry which is preliminary data.</text>
</comment>
<accession>A0AAV5LCP3</accession>
<dbReference type="Proteomes" id="UP001054252">
    <property type="component" value="Unassembled WGS sequence"/>
</dbReference>
<evidence type="ECO:0000313" key="2">
    <source>
        <dbReference type="Proteomes" id="UP001054252"/>
    </source>
</evidence>